<proteinExistence type="predicted"/>
<evidence type="ECO:0000313" key="1">
    <source>
        <dbReference type="EMBL" id="KAF5371427.1"/>
    </source>
</evidence>
<sequence length="167" mass="18728">MNFVQRSSFPLTTLSLQSLALSDSNLVDLLRHLLTLVNLIVNDTELTELNPLTEQFISSLHAYRPSPLRSNASPIVPRLQSLTLSCGASTFNDAAIVDMVRSRWIPSARLGSSSVAETSYMSPLQVDCLREFTMEFRARSKENNVVYMPLERLEKDGLRAVVLWGQK</sequence>
<evidence type="ECO:0000313" key="2">
    <source>
        <dbReference type="Proteomes" id="UP000518752"/>
    </source>
</evidence>
<keyword evidence="2" id="KW-1185">Reference proteome</keyword>
<protein>
    <submittedName>
        <fullName evidence="1">Uncharacterized protein</fullName>
    </submittedName>
</protein>
<dbReference type="OrthoDB" id="3069821at2759"/>
<comment type="caution">
    <text evidence="1">The sequence shown here is derived from an EMBL/GenBank/DDBJ whole genome shotgun (WGS) entry which is preliminary data.</text>
</comment>
<dbReference type="AlphaFoldDB" id="A0A8H5GUT0"/>
<name>A0A8H5GUT0_9AGAR</name>
<dbReference type="Proteomes" id="UP000518752">
    <property type="component" value="Unassembled WGS sequence"/>
</dbReference>
<reference evidence="1 2" key="1">
    <citation type="journal article" date="2020" name="ISME J.">
        <title>Uncovering the hidden diversity of litter-decomposition mechanisms in mushroom-forming fungi.</title>
        <authorList>
            <person name="Floudas D."/>
            <person name="Bentzer J."/>
            <person name="Ahren D."/>
            <person name="Johansson T."/>
            <person name="Persson P."/>
            <person name="Tunlid A."/>
        </authorList>
    </citation>
    <scope>NUCLEOTIDE SEQUENCE [LARGE SCALE GENOMIC DNA]</scope>
    <source>
        <strain evidence="1 2">CBS 406.79</strain>
    </source>
</reference>
<organism evidence="1 2">
    <name type="scientific">Collybiopsis confluens</name>
    <dbReference type="NCBI Taxonomy" id="2823264"/>
    <lineage>
        <taxon>Eukaryota</taxon>
        <taxon>Fungi</taxon>
        <taxon>Dikarya</taxon>
        <taxon>Basidiomycota</taxon>
        <taxon>Agaricomycotina</taxon>
        <taxon>Agaricomycetes</taxon>
        <taxon>Agaricomycetidae</taxon>
        <taxon>Agaricales</taxon>
        <taxon>Marasmiineae</taxon>
        <taxon>Omphalotaceae</taxon>
        <taxon>Collybiopsis</taxon>
    </lineage>
</organism>
<gene>
    <name evidence="1" type="ORF">D9757_010006</name>
</gene>
<accession>A0A8H5GUT0</accession>
<dbReference type="EMBL" id="JAACJN010000116">
    <property type="protein sequence ID" value="KAF5371427.1"/>
    <property type="molecule type" value="Genomic_DNA"/>
</dbReference>